<name>A0A381TGU9_9ZZZZ</name>
<accession>A0A381TGU9</accession>
<dbReference type="EMBL" id="UINC01004529">
    <property type="protein sequence ID" value="SVA14994.1"/>
    <property type="molecule type" value="Genomic_DNA"/>
</dbReference>
<organism evidence="2">
    <name type="scientific">marine metagenome</name>
    <dbReference type="NCBI Taxonomy" id="408172"/>
    <lineage>
        <taxon>unclassified sequences</taxon>
        <taxon>metagenomes</taxon>
        <taxon>ecological metagenomes</taxon>
    </lineage>
</organism>
<protein>
    <recommendedName>
        <fullName evidence="1">Lcl C-terminal domain-containing protein</fullName>
    </recommendedName>
</protein>
<feature type="domain" description="Lcl C-terminal" evidence="1">
    <location>
        <begin position="12"/>
        <end position="137"/>
    </location>
</feature>
<gene>
    <name evidence="2" type="ORF">METZ01_LOCUS67848</name>
</gene>
<dbReference type="Pfam" id="PF07603">
    <property type="entry name" value="Lcl_C"/>
    <property type="match status" value="1"/>
</dbReference>
<evidence type="ECO:0000259" key="1">
    <source>
        <dbReference type="Pfam" id="PF07603"/>
    </source>
</evidence>
<reference evidence="2" key="1">
    <citation type="submission" date="2018-05" db="EMBL/GenBank/DDBJ databases">
        <authorList>
            <person name="Lanie J.A."/>
            <person name="Ng W.-L."/>
            <person name="Kazmierczak K.M."/>
            <person name="Andrzejewski T.M."/>
            <person name="Davidsen T.M."/>
            <person name="Wayne K.J."/>
            <person name="Tettelin H."/>
            <person name="Glass J.I."/>
            <person name="Rusch D."/>
            <person name="Podicherti R."/>
            <person name="Tsui H.-C.T."/>
            <person name="Winkler M.E."/>
        </authorList>
    </citation>
    <scope>NUCLEOTIDE SEQUENCE</scope>
</reference>
<evidence type="ECO:0000313" key="2">
    <source>
        <dbReference type="EMBL" id="SVA14994.1"/>
    </source>
</evidence>
<sequence length="140" mass="16311">MNEDRFKDTARGVIEDTENGNEWLPKDSYGDLGKWVNLQEGLNYAQLMNQIYAGGQSDWTIPNKEDLLGLYNKDLIQKDWEGNDVHIAPSFLTNCSSYLWSDEKNDTGQHLRIDLRTGDLDFIDTEEREHQAVRLIRYKK</sequence>
<dbReference type="AlphaFoldDB" id="A0A381TGU9"/>
<dbReference type="InterPro" id="IPR011460">
    <property type="entry name" value="Lcl_C"/>
</dbReference>
<proteinExistence type="predicted"/>